<reference evidence="4" key="2">
    <citation type="submission" date="2021-11" db="EMBL/GenBank/DDBJ databases">
        <authorList>
            <consortium name="Genoscope - CEA"/>
            <person name="William W."/>
        </authorList>
    </citation>
    <scope>NUCLEOTIDE SEQUENCE</scope>
</reference>
<protein>
    <submittedName>
        <fullName evidence="3">Uncharacterized protein</fullName>
    </submittedName>
</protein>
<dbReference type="Proteomes" id="UP000789595">
    <property type="component" value="Unassembled WGS sequence"/>
</dbReference>
<evidence type="ECO:0000313" key="5">
    <source>
        <dbReference type="Proteomes" id="UP000789595"/>
    </source>
</evidence>
<dbReference type="AlphaFoldDB" id="A0A7S3ZTA7"/>
<feature type="compositionally biased region" description="Basic and acidic residues" evidence="2">
    <location>
        <begin position="45"/>
        <end position="55"/>
    </location>
</feature>
<dbReference type="OrthoDB" id="10248373at2759"/>
<dbReference type="InterPro" id="IPR000358">
    <property type="entry name" value="RNR_small_fam"/>
</dbReference>
<reference evidence="3" key="1">
    <citation type="submission" date="2021-01" db="EMBL/GenBank/DDBJ databases">
        <authorList>
            <person name="Corre E."/>
            <person name="Pelletier E."/>
            <person name="Niang G."/>
            <person name="Scheremetjew M."/>
            <person name="Finn R."/>
            <person name="Kale V."/>
            <person name="Holt S."/>
            <person name="Cochrane G."/>
            <person name="Meng A."/>
            <person name="Brown T."/>
            <person name="Cohen L."/>
        </authorList>
    </citation>
    <scope>NUCLEOTIDE SEQUENCE</scope>
    <source>
        <strain evidence="3">CCMP1756</strain>
    </source>
</reference>
<name>A0A7S3ZTA7_9STRA</name>
<gene>
    <name evidence="3" type="ORF">PCAL00307_LOCUS8525</name>
    <name evidence="4" type="ORF">PECAL_1P33430</name>
</gene>
<evidence type="ECO:0000313" key="3">
    <source>
        <dbReference type="EMBL" id="CAE0693089.1"/>
    </source>
</evidence>
<dbReference type="GO" id="GO:0009263">
    <property type="term" value="P:deoxyribonucleotide biosynthetic process"/>
    <property type="evidence" value="ECO:0007669"/>
    <property type="project" value="InterPro"/>
</dbReference>
<feature type="region of interest" description="Disordered" evidence="2">
    <location>
        <begin position="21"/>
        <end position="61"/>
    </location>
</feature>
<evidence type="ECO:0000313" key="4">
    <source>
        <dbReference type="EMBL" id="CAH0366832.1"/>
    </source>
</evidence>
<dbReference type="Pfam" id="PF00268">
    <property type="entry name" value="Ribonuc_red_sm"/>
    <property type="match status" value="1"/>
</dbReference>
<sequence length="392" mass="43795">MVRAPRLTAVIIAAALPEQLGALPRGPTPRGGSTRPRPHNQRGQLPHDRDLRESNTTKTAAVDAGLRNKKLPWFCDRDASRFTLFPLRDPELWQFYKKAEASFWTAEEVDLGQDKLHWNQLGDGEKYFLSRVLAFFASSDGIVAENLMERFGKEVTLPEARFFYAFQGAIESVHQEMYSLLLETYIEDPNERKELTRAHETLQCVKAKAEWAQSWTADPDASFAARLVAFAAVEGVFFSGSFASIFWLRKRGVLPGLGFANELISRDEGLHCDFACALYQRLTPEERLSDADATAIITEAVAVELAFVTDALPVTLVGMNADLMCEYVRYVADRLLSALGHPKAYNAANPFDFMELVSLTGKTNFFEKRVGEYAKANVAGNSEQAFDMDADV</sequence>
<dbReference type="InterPro" id="IPR012348">
    <property type="entry name" value="RNR-like"/>
</dbReference>
<accession>A0A7S3ZTA7</accession>
<dbReference type="EMBL" id="CAKKNE010000001">
    <property type="protein sequence ID" value="CAH0366832.1"/>
    <property type="molecule type" value="Genomic_DNA"/>
</dbReference>
<dbReference type="CDD" id="cd01049">
    <property type="entry name" value="RNRR2"/>
    <property type="match status" value="1"/>
</dbReference>
<dbReference type="Gene3D" id="1.10.620.20">
    <property type="entry name" value="Ribonucleotide Reductase, subunit A"/>
    <property type="match status" value="1"/>
</dbReference>
<keyword evidence="5" id="KW-1185">Reference proteome</keyword>
<dbReference type="SUPFAM" id="SSF47240">
    <property type="entry name" value="Ferritin-like"/>
    <property type="match status" value="1"/>
</dbReference>
<dbReference type="PANTHER" id="PTHR23409:SF18">
    <property type="entry name" value="RIBONUCLEOSIDE-DIPHOSPHATE REDUCTASE SUBUNIT M2"/>
    <property type="match status" value="1"/>
</dbReference>
<organism evidence="3">
    <name type="scientific">Pelagomonas calceolata</name>
    <dbReference type="NCBI Taxonomy" id="35677"/>
    <lineage>
        <taxon>Eukaryota</taxon>
        <taxon>Sar</taxon>
        <taxon>Stramenopiles</taxon>
        <taxon>Ochrophyta</taxon>
        <taxon>Pelagophyceae</taxon>
        <taxon>Pelagomonadales</taxon>
        <taxon>Pelagomonadaceae</taxon>
        <taxon>Pelagomonas</taxon>
    </lineage>
</organism>
<evidence type="ECO:0000256" key="1">
    <source>
        <dbReference type="ARBA" id="ARBA00009303"/>
    </source>
</evidence>
<dbReference type="EMBL" id="HBIW01009991">
    <property type="protein sequence ID" value="CAE0693089.1"/>
    <property type="molecule type" value="Transcribed_RNA"/>
</dbReference>
<evidence type="ECO:0000256" key="2">
    <source>
        <dbReference type="SAM" id="MobiDB-lite"/>
    </source>
</evidence>
<dbReference type="GO" id="GO:0016491">
    <property type="term" value="F:oxidoreductase activity"/>
    <property type="evidence" value="ECO:0007669"/>
    <property type="project" value="InterPro"/>
</dbReference>
<dbReference type="InterPro" id="IPR033909">
    <property type="entry name" value="RNR_small"/>
</dbReference>
<comment type="similarity">
    <text evidence="1">Belongs to the ribonucleoside diphosphate reductase small chain family.</text>
</comment>
<dbReference type="InterPro" id="IPR009078">
    <property type="entry name" value="Ferritin-like_SF"/>
</dbReference>
<feature type="compositionally biased region" description="Low complexity" evidence="2">
    <location>
        <begin position="24"/>
        <end position="35"/>
    </location>
</feature>
<proteinExistence type="inferred from homology"/>
<dbReference type="PANTHER" id="PTHR23409">
    <property type="entry name" value="RIBONUCLEOSIDE-DIPHOSPHATE REDUCTASE SMALL CHAIN"/>
    <property type="match status" value="1"/>
</dbReference>